<name>A0AAW0D9A5_9AGAR</name>
<dbReference type="InterPro" id="IPR032675">
    <property type="entry name" value="LRR_dom_sf"/>
</dbReference>
<sequence>MSLILPPEIIILVAERLADDFPSLKSASLVCSTWLKPTRQHLFHSMWVTRLALPQLLALSSHPLSSFPHSVKSLHLDALNSLGHDSALSLGQNLMQLAQLMDSIVSFQLCNANLLDVENLTDDILENIASFRSISELGLDGVSFTSVTQAMRLICAFPRVEKISVRDLVWDDPSGEGKQSGTGFHIPSSLVELQLERCYKRDVMDCLLLQHPFPIVPRLDVGIVSPEDSWAIGQYVERLGSHLVELALGFHSLDAGGDAEDFYHACDLSLCTGLRSIYFKRFVSFWEYRLTSAVPWIIKILSRISTPVFEEISFGIHISHIDQLDPLDLPEDFDWEALDRSLSEISLPNFRTATFIIFIYSSRNGDVYISDSTHVVNLIERYLPRSHERRVLNFKIYRGNWM</sequence>
<proteinExistence type="predicted"/>
<protein>
    <recommendedName>
        <fullName evidence="3">F-box domain-containing protein</fullName>
    </recommendedName>
</protein>
<gene>
    <name evidence="1" type="ORF">VNI00_006233</name>
</gene>
<accession>A0AAW0D9A5</accession>
<reference evidence="1 2" key="1">
    <citation type="submission" date="2024-01" db="EMBL/GenBank/DDBJ databases">
        <title>A draft genome for a cacao thread blight-causing isolate of Paramarasmius palmivorus.</title>
        <authorList>
            <person name="Baruah I.K."/>
            <person name="Bukari Y."/>
            <person name="Amoako-Attah I."/>
            <person name="Meinhardt L.W."/>
            <person name="Bailey B.A."/>
            <person name="Cohen S.P."/>
        </authorList>
    </citation>
    <scope>NUCLEOTIDE SEQUENCE [LARGE SCALE GENOMIC DNA]</scope>
    <source>
        <strain evidence="1 2">GH-12</strain>
    </source>
</reference>
<evidence type="ECO:0000313" key="1">
    <source>
        <dbReference type="EMBL" id="KAK7047905.1"/>
    </source>
</evidence>
<dbReference type="Proteomes" id="UP001383192">
    <property type="component" value="Unassembled WGS sequence"/>
</dbReference>
<evidence type="ECO:0000313" key="2">
    <source>
        <dbReference type="Proteomes" id="UP001383192"/>
    </source>
</evidence>
<organism evidence="1 2">
    <name type="scientific">Paramarasmius palmivorus</name>
    <dbReference type="NCBI Taxonomy" id="297713"/>
    <lineage>
        <taxon>Eukaryota</taxon>
        <taxon>Fungi</taxon>
        <taxon>Dikarya</taxon>
        <taxon>Basidiomycota</taxon>
        <taxon>Agaricomycotina</taxon>
        <taxon>Agaricomycetes</taxon>
        <taxon>Agaricomycetidae</taxon>
        <taxon>Agaricales</taxon>
        <taxon>Marasmiineae</taxon>
        <taxon>Marasmiaceae</taxon>
        <taxon>Paramarasmius</taxon>
    </lineage>
</organism>
<dbReference type="AlphaFoldDB" id="A0AAW0D9A5"/>
<comment type="caution">
    <text evidence="1">The sequence shown here is derived from an EMBL/GenBank/DDBJ whole genome shotgun (WGS) entry which is preliminary data.</text>
</comment>
<dbReference type="Gene3D" id="3.80.10.10">
    <property type="entry name" value="Ribonuclease Inhibitor"/>
    <property type="match status" value="1"/>
</dbReference>
<evidence type="ECO:0008006" key="3">
    <source>
        <dbReference type="Google" id="ProtNLM"/>
    </source>
</evidence>
<dbReference type="EMBL" id="JAYKXP010000018">
    <property type="protein sequence ID" value="KAK7047905.1"/>
    <property type="molecule type" value="Genomic_DNA"/>
</dbReference>
<keyword evidence="2" id="KW-1185">Reference proteome</keyword>